<gene>
    <name evidence="1" type="ORF">UX47_C0011G0012</name>
</gene>
<dbReference type="AlphaFoldDB" id="A0A0G1PI61"/>
<sequence length="136" mass="15185">MQLDDILRRFEAAYTKHYTLPSDRSLLQDLEAQLKAGEKFLDQPATLDNIMGYVQAAMQAAGFGSYSISERLRAWSRYVINSQAPEKMKIAVFMSLVGLSLGCSDNESIRDEILALPDEANIADVLCTHSFFCPCL</sequence>
<organism evidence="1 2">
    <name type="scientific">Candidatus Collierbacteria bacterium GW2011_GWA2_46_26</name>
    <dbReference type="NCBI Taxonomy" id="1618381"/>
    <lineage>
        <taxon>Bacteria</taxon>
        <taxon>Candidatus Collieribacteriota</taxon>
    </lineage>
</organism>
<name>A0A0G1PI61_9BACT</name>
<proteinExistence type="predicted"/>
<protein>
    <submittedName>
        <fullName evidence="1">Uncharacterized protein</fullName>
    </submittedName>
</protein>
<accession>A0A0G1PI61</accession>
<comment type="caution">
    <text evidence="1">The sequence shown here is derived from an EMBL/GenBank/DDBJ whole genome shotgun (WGS) entry which is preliminary data.</text>
</comment>
<evidence type="ECO:0000313" key="1">
    <source>
        <dbReference type="EMBL" id="KKU32451.1"/>
    </source>
</evidence>
<evidence type="ECO:0000313" key="2">
    <source>
        <dbReference type="Proteomes" id="UP000034794"/>
    </source>
</evidence>
<dbReference type="EMBL" id="LCMI01000011">
    <property type="protein sequence ID" value="KKU32451.1"/>
    <property type="molecule type" value="Genomic_DNA"/>
</dbReference>
<reference evidence="1 2" key="1">
    <citation type="journal article" date="2015" name="Nature">
        <title>rRNA introns, odd ribosomes, and small enigmatic genomes across a large radiation of phyla.</title>
        <authorList>
            <person name="Brown C.T."/>
            <person name="Hug L.A."/>
            <person name="Thomas B.C."/>
            <person name="Sharon I."/>
            <person name="Castelle C.J."/>
            <person name="Singh A."/>
            <person name="Wilkins M.J."/>
            <person name="Williams K.H."/>
            <person name="Banfield J.F."/>
        </authorList>
    </citation>
    <scope>NUCLEOTIDE SEQUENCE [LARGE SCALE GENOMIC DNA]</scope>
</reference>
<dbReference type="Proteomes" id="UP000034794">
    <property type="component" value="Unassembled WGS sequence"/>
</dbReference>